<evidence type="ECO:0000259" key="9">
    <source>
        <dbReference type="PROSITE" id="PS51178"/>
    </source>
</evidence>
<evidence type="ECO:0000256" key="7">
    <source>
        <dbReference type="ARBA" id="ARBA00034000"/>
    </source>
</evidence>
<keyword evidence="2" id="KW-0645">Protease</keyword>
<dbReference type="Gene3D" id="3.30.10.20">
    <property type="match status" value="2"/>
</dbReference>
<dbReference type="RefSeq" id="WP_195692093.1">
    <property type="nucleotide sequence ID" value="NZ_CP064760.1"/>
</dbReference>
<dbReference type="Pfam" id="PF00912">
    <property type="entry name" value="Transgly"/>
    <property type="match status" value="1"/>
</dbReference>
<evidence type="ECO:0000313" key="11">
    <source>
        <dbReference type="Proteomes" id="UP000594480"/>
    </source>
</evidence>
<evidence type="ECO:0000313" key="10">
    <source>
        <dbReference type="EMBL" id="QPE04002.1"/>
    </source>
</evidence>
<accession>A0A7S8MVJ6</accession>
<keyword evidence="6" id="KW-0511">Multifunctional enzyme</keyword>
<dbReference type="InterPro" id="IPR050396">
    <property type="entry name" value="Glycosyltr_51/Transpeptidase"/>
</dbReference>
<evidence type="ECO:0000256" key="8">
    <source>
        <dbReference type="ARBA" id="ARBA00049902"/>
    </source>
</evidence>
<dbReference type="Gene3D" id="1.10.3810.10">
    <property type="entry name" value="Biosynthetic peptidoglycan transglycosylase-like"/>
    <property type="match status" value="1"/>
</dbReference>
<dbReference type="AlphaFoldDB" id="A0A7S8MVJ6"/>
<keyword evidence="4" id="KW-0808">Transferase</keyword>
<dbReference type="InterPro" id="IPR036950">
    <property type="entry name" value="PBP_transglycosylase"/>
</dbReference>
<dbReference type="InterPro" id="IPR001460">
    <property type="entry name" value="PCN-bd_Tpept"/>
</dbReference>
<feature type="domain" description="PASTA" evidence="9">
    <location>
        <begin position="729"/>
        <end position="794"/>
    </location>
</feature>
<proteinExistence type="predicted"/>
<reference evidence="10 11" key="1">
    <citation type="submission" date="2020-11" db="EMBL/GenBank/DDBJ databases">
        <title>Amino acid is mineralized and recycled by bacteria in oceanic microbiome.</title>
        <authorList>
            <person name="Zheng L.Y."/>
        </authorList>
    </citation>
    <scope>NUCLEOTIDE SEQUENCE [LARGE SCALE GENOMIC DNA]</scope>
    <source>
        <strain evidence="10 11">A32-1</strain>
    </source>
</reference>
<keyword evidence="5" id="KW-0378">Hydrolase</keyword>
<name>A0A7S8MVJ6_9MICO</name>
<keyword evidence="1" id="KW-0121">Carboxypeptidase</keyword>
<evidence type="ECO:0000256" key="5">
    <source>
        <dbReference type="ARBA" id="ARBA00022801"/>
    </source>
</evidence>
<dbReference type="InterPro" id="IPR005543">
    <property type="entry name" value="PASTA_dom"/>
</dbReference>
<dbReference type="InterPro" id="IPR001264">
    <property type="entry name" value="Glyco_trans_51"/>
</dbReference>
<dbReference type="Proteomes" id="UP000594480">
    <property type="component" value="Chromosome"/>
</dbReference>
<dbReference type="GO" id="GO:0008658">
    <property type="term" value="F:penicillin binding"/>
    <property type="evidence" value="ECO:0007669"/>
    <property type="project" value="InterPro"/>
</dbReference>
<evidence type="ECO:0000256" key="2">
    <source>
        <dbReference type="ARBA" id="ARBA00022670"/>
    </source>
</evidence>
<keyword evidence="11" id="KW-1185">Reference proteome</keyword>
<dbReference type="PROSITE" id="PS51178">
    <property type="entry name" value="PASTA"/>
    <property type="match status" value="1"/>
</dbReference>
<evidence type="ECO:0000256" key="6">
    <source>
        <dbReference type="ARBA" id="ARBA00023268"/>
    </source>
</evidence>
<dbReference type="KEGG" id="msf:IT882_12300"/>
<dbReference type="InterPro" id="IPR012338">
    <property type="entry name" value="Beta-lactam/transpept-like"/>
</dbReference>
<dbReference type="SMART" id="SM00740">
    <property type="entry name" value="PASTA"/>
    <property type="match status" value="2"/>
</dbReference>
<keyword evidence="3" id="KW-0328">Glycosyltransferase</keyword>
<dbReference type="Gene3D" id="3.40.710.10">
    <property type="entry name" value="DD-peptidase/beta-lactamase superfamily"/>
    <property type="match status" value="1"/>
</dbReference>
<dbReference type="SUPFAM" id="SSF56601">
    <property type="entry name" value="beta-lactamase/transpeptidase-like"/>
    <property type="match status" value="1"/>
</dbReference>
<gene>
    <name evidence="10" type="ORF">IT882_12300</name>
</gene>
<dbReference type="GO" id="GO:0009252">
    <property type="term" value="P:peptidoglycan biosynthetic process"/>
    <property type="evidence" value="ECO:0007669"/>
    <property type="project" value="TreeGrafter"/>
</dbReference>
<dbReference type="InterPro" id="IPR023346">
    <property type="entry name" value="Lysozyme-like_dom_sf"/>
</dbReference>
<dbReference type="Pfam" id="PF00905">
    <property type="entry name" value="Transpeptidase"/>
    <property type="match status" value="1"/>
</dbReference>
<dbReference type="EMBL" id="CP064760">
    <property type="protein sequence ID" value="QPE04002.1"/>
    <property type="molecule type" value="Genomic_DNA"/>
</dbReference>
<comment type="catalytic activity">
    <reaction evidence="8">
        <text>[GlcNAc-(1-&gt;4)-Mur2Ac(oyl-L-Ala-gamma-D-Glu-L-Lys-D-Ala-D-Ala)](n)-di-trans,octa-cis-undecaprenyl diphosphate + beta-D-GlcNAc-(1-&gt;4)-Mur2Ac(oyl-L-Ala-gamma-D-Glu-L-Lys-D-Ala-D-Ala)-di-trans,octa-cis-undecaprenyl diphosphate = [GlcNAc-(1-&gt;4)-Mur2Ac(oyl-L-Ala-gamma-D-Glu-L-Lys-D-Ala-D-Ala)](n+1)-di-trans,octa-cis-undecaprenyl diphosphate + di-trans,octa-cis-undecaprenyl diphosphate + H(+)</text>
        <dbReference type="Rhea" id="RHEA:23708"/>
        <dbReference type="Rhea" id="RHEA-COMP:9602"/>
        <dbReference type="Rhea" id="RHEA-COMP:9603"/>
        <dbReference type="ChEBI" id="CHEBI:15378"/>
        <dbReference type="ChEBI" id="CHEBI:58405"/>
        <dbReference type="ChEBI" id="CHEBI:60033"/>
        <dbReference type="ChEBI" id="CHEBI:78435"/>
        <dbReference type="EC" id="2.4.99.28"/>
    </reaction>
</comment>
<dbReference type="SUPFAM" id="SSF53955">
    <property type="entry name" value="Lysozyme-like"/>
    <property type="match status" value="1"/>
</dbReference>
<dbReference type="PANTHER" id="PTHR32282:SF33">
    <property type="entry name" value="PEPTIDOGLYCAN GLYCOSYLTRANSFERASE"/>
    <property type="match status" value="1"/>
</dbReference>
<dbReference type="GO" id="GO:0006508">
    <property type="term" value="P:proteolysis"/>
    <property type="evidence" value="ECO:0007669"/>
    <property type="project" value="UniProtKB-KW"/>
</dbReference>
<dbReference type="PANTHER" id="PTHR32282">
    <property type="entry name" value="BINDING PROTEIN TRANSPEPTIDASE, PUTATIVE-RELATED"/>
    <property type="match status" value="1"/>
</dbReference>
<evidence type="ECO:0000256" key="1">
    <source>
        <dbReference type="ARBA" id="ARBA00022645"/>
    </source>
</evidence>
<dbReference type="CDD" id="cd06577">
    <property type="entry name" value="PASTA_pknB"/>
    <property type="match status" value="2"/>
</dbReference>
<protein>
    <submittedName>
        <fullName evidence="10">Transglycosylase domain-containing protein</fullName>
    </submittedName>
</protein>
<comment type="catalytic activity">
    <reaction evidence="7">
        <text>Preferential cleavage: (Ac)2-L-Lys-D-Ala-|-D-Ala. Also transpeptidation of peptidyl-alanyl moieties that are N-acyl substituents of D-alanine.</text>
        <dbReference type="EC" id="3.4.16.4"/>
    </reaction>
</comment>
<evidence type="ECO:0000256" key="4">
    <source>
        <dbReference type="ARBA" id="ARBA00022679"/>
    </source>
</evidence>
<dbReference type="GO" id="GO:0008955">
    <property type="term" value="F:peptidoglycan glycosyltransferase activity"/>
    <property type="evidence" value="ECO:0007669"/>
    <property type="project" value="UniProtKB-EC"/>
</dbReference>
<dbReference type="GO" id="GO:0009002">
    <property type="term" value="F:serine-type D-Ala-D-Ala carboxypeptidase activity"/>
    <property type="evidence" value="ECO:0007669"/>
    <property type="project" value="UniProtKB-EC"/>
</dbReference>
<evidence type="ECO:0000256" key="3">
    <source>
        <dbReference type="ARBA" id="ARBA00022676"/>
    </source>
</evidence>
<organism evidence="10 11">
    <name type="scientific">Microbacterium schleiferi</name>
    <dbReference type="NCBI Taxonomy" id="69362"/>
    <lineage>
        <taxon>Bacteria</taxon>
        <taxon>Bacillati</taxon>
        <taxon>Actinomycetota</taxon>
        <taxon>Actinomycetes</taxon>
        <taxon>Micrococcales</taxon>
        <taxon>Microbacteriaceae</taxon>
        <taxon>Microbacterium</taxon>
    </lineage>
</organism>
<dbReference type="GO" id="GO:0030288">
    <property type="term" value="C:outer membrane-bounded periplasmic space"/>
    <property type="evidence" value="ECO:0007669"/>
    <property type="project" value="TreeGrafter"/>
</dbReference>
<sequence>MPETKRTAGGVLGGLLGVVGLSTVAGVLVAATVTPAIALSGAAASSAITLFDNLPSALEIDELMLPTTFYWMNPDTGEYEVMTQFYDQNRDPVAFDEVAPVMYDAILSSEDKNFYSHGGIDLVGTARAVIGGGSQGGGSSISQQYVKNILIQKCEAEVGTGETADMTQEEKDAAKDACFTDATVASGTEGYQRKLQEMRYAIALEQKYSKDEILLGYLNIANFGGQNYGIGAAAHYYFGVDAANLTLGQAAALAGMVQTPNLYRIDRPDGSWTDKDGNPINGAADGYSLTKERQEYVLGRMLTDGKITQEEYDAAIAEPITPVITPADTGCGIVPGKAAYFCQYVRGIMENDEAFGATREDRTKLLKQGGLNVYLTIDKRLQQAAEQAMVDNVPSSIDGYTNDDTGRLGAATTSIETKTGRILEITQNTNFSETIKDDPNFSSLVYAGNIKYGGSNGFEGGSTFKVFTLLEWLQEGHSVNEVINGRAQIFKNFRNSCTGDISNNALIQNFAKNPGYVGTPMRFTSDSLNTGFLAMASKLDLCGIQNTAEKMGVRLGDGSVVPVEVPFQILGSNAIPPIDVAAAYATIANNGVYCTPKAIDRITDANGNEVALPEASCTQVLEPNIAATAAYALQGVMNNGSGRASNPYDGTPLLGKTGTHEAKQTWLVASSTNVTTAVWVGNSQGYANVDRWPWNHLYTRHSVARPILAAADALYGGDGFPAPDPNLTKTVLYDLPSVLGKSIDEATKVLEDAGFEVIVGDAVDSTEGAGIVAQQDPAGGKVPGGTTVTIRPSNGQGVIIPAVSGSVEQARNTLQGAGLNVTGGTCNNPAATATVTGTSPGAGTMVGRGSTVNINVNCAAPPAPTPAPTP</sequence>
<dbReference type="Pfam" id="PF03793">
    <property type="entry name" value="PASTA"/>
    <property type="match status" value="2"/>
</dbReference>